<organism evidence="9">
    <name type="scientific">Spongospora subterranea</name>
    <dbReference type="NCBI Taxonomy" id="70186"/>
    <lineage>
        <taxon>Eukaryota</taxon>
        <taxon>Sar</taxon>
        <taxon>Rhizaria</taxon>
        <taxon>Endomyxa</taxon>
        <taxon>Phytomyxea</taxon>
        <taxon>Plasmodiophorida</taxon>
        <taxon>Plasmodiophoridae</taxon>
        <taxon>Spongospora</taxon>
    </lineage>
</organism>
<dbReference type="InterPro" id="IPR011990">
    <property type="entry name" value="TPR-like_helical_dom_sf"/>
</dbReference>
<comment type="subcellular location">
    <subcellularLocation>
        <location evidence="1">Nucleus</location>
    </subcellularLocation>
</comment>
<dbReference type="Pfam" id="PF06424">
    <property type="entry name" value="PRP1_N"/>
    <property type="match status" value="1"/>
</dbReference>
<dbReference type="InterPro" id="IPR019734">
    <property type="entry name" value="TPR_rpt"/>
</dbReference>
<evidence type="ECO:0000259" key="8">
    <source>
        <dbReference type="Pfam" id="PF06424"/>
    </source>
</evidence>
<dbReference type="InterPro" id="IPR003107">
    <property type="entry name" value="HAT"/>
</dbReference>
<dbReference type="SMART" id="SM00028">
    <property type="entry name" value="TPR"/>
    <property type="match status" value="4"/>
</dbReference>
<evidence type="ECO:0000256" key="7">
    <source>
        <dbReference type="SAM" id="MobiDB-lite"/>
    </source>
</evidence>
<evidence type="ECO:0000256" key="5">
    <source>
        <dbReference type="ARBA" id="ARBA00023242"/>
    </source>
</evidence>
<dbReference type="EMBL" id="HACM01009253">
    <property type="protein sequence ID" value="CRZ09695.1"/>
    <property type="molecule type" value="Transcribed_RNA"/>
</dbReference>
<dbReference type="InterPro" id="IPR010491">
    <property type="entry name" value="PRP1_N"/>
</dbReference>
<keyword evidence="5" id="KW-0539">Nucleus</keyword>
<evidence type="ECO:0000256" key="2">
    <source>
        <dbReference type="ARBA" id="ARBA00022664"/>
    </source>
</evidence>
<evidence type="ECO:0000256" key="3">
    <source>
        <dbReference type="ARBA" id="ARBA00022737"/>
    </source>
</evidence>
<dbReference type="GO" id="GO:0046540">
    <property type="term" value="C:U4/U6 x U5 tri-snRNP complex"/>
    <property type="evidence" value="ECO:0007669"/>
    <property type="project" value="TreeGrafter"/>
</dbReference>
<keyword evidence="4" id="KW-0508">mRNA splicing</keyword>
<keyword evidence="3" id="KW-0677">Repeat</keyword>
<evidence type="ECO:0000256" key="6">
    <source>
        <dbReference type="PROSITE-ProRule" id="PRU00339"/>
    </source>
</evidence>
<dbReference type="PROSITE" id="PS50005">
    <property type="entry name" value="TPR"/>
    <property type="match status" value="1"/>
</dbReference>
<dbReference type="FunFam" id="1.25.40.10:FF:000256">
    <property type="entry name" value="Probable pre-mRNA splicing factor prp1"/>
    <property type="match status" value="1"/>
</dbReference>
<feature type="non-terminal residue" evidence="9">
    <location>
        <position position="1"/>
    </location>
</feature>
<dbReference type="Pfam" id="PF14559">
    <property type="entry name" value="TPR_19"/>
    <property type="match status" value="1"/>
</dbReference>
<dbReference type="SUPFAM" id="SSF48452">
    <property type="entry name" value="TPR-like"/>
    <property type="match status" value="3"/>
</dbReference>
<accession>A0A0H5R6B1</accession>
<sequence length="942" mass="104877">LQTTHFVVMATTSRPPTKSFGAPPPGYVAGIGRGAVGFTTRSDIGPARAVATREDRYAAQRGATTAALTMSGLAAPKVQEEDLSESNYDAFSGYGGSLFDASTPYDAEDREADNIYDSIDARMEERRAAYKARRAQEDDVERQRTRPKIQEQFADVKRQLASLSEEEWLNIPEPMDQSKRNKRSGNRTEVFTPVPDSIIASSLASTQRVNTLDATLGGIETPASTAPTPSPSDLMKLGQARYTVLGIHLDKMSDSVSGQTVVNPRDFLTDLRSITVMNDAEVSDVKKARTLLKSVITTNPHHPPGWIAAARLEEAAGKISVARKLIMKGCEACSDSQDVWLEAARLHPPAEARSILARAVTSVPTSVKIWMYAVKLEEDDKAKRAVLRRALEFIPGSVRLWKSAIELEEQESARVLLAFAVECVPQSVEMWLALARLETYENAKKVLNRARKAVPTDQSIWIMAAQLEEANGAYSRIDTVIQKAVQSLAAQNVVIDREQWLKEAENSERSGAHLTCQAIVRATLGIGVELQDRRATWSADASAKVAAGSIVTARAIMAQLLLSFPTKVSLWWDAAQLEKHHGTHETLMNVLRDAVTHCPEAEVLWLMSAKELWVAGDVHAARETLNRAFEANPNSEEIWLAAVKMESEIGEHERARALLARARARAPGARVWMKSAKIEREIGDHKSERTLLFEALDAYPNFWKLWLMLIQNQIRNGDVVEAQQTCRNALKHCPDSTQIWITTARLDADTVSISKARADLESARNRLPGNDVLWLEAVRMEERVVTEDTAELQKQSAAKLMAKALQECPTSGALWAHAIEMELRPKRRAKSYDALKKCSDSSAVFVAVARLFWQDRKVKKARNWFERAVTADPDDGTAWAFYYRFAKQYFPQDQEKILQRCVEADPRHGECWCQVAKKIGNERLQTPDICKTLAEELPDGFV</sequence>
<dbReference type="GO" id="GO:0071013">
    <property type="term" value="C:catalytic step 2 spliceosome"/>
    <property type="evidence" value="ECO:0007669"/>
    <property type="project" value="TreeGrafter"/>
</dbReference>
<evidence type="ECO:0000256" key="1">
    <source>
        <dbReference type="ARBA" id="ARBA00004123"/>
    </source>
</evidence>
<dbReference type="Gene3D" id="1.25.40.10">
    <property type="entry name" value="Tetratricopeptide repeat domain"/>
    <property type="match status" value="3"/>
</dbReference>
<dbReference type="AlphaFoldDB" id="A0A0H5R6B1"/>
<evidence type="ECO:0000256" key="4">
    <source>
        <dbReference type="ARBA" id="ARBA00023187"/>
    </source>
</evidence>
<dbReference type="InterPro" id="IPR045075">
    <property type="entry name" value="Syf1-like"/>
</dbReference>
<keyword evidence="2" id="KW-0507">mRNA processing</keyword>
<proteinExistence type="predicted"/>
<evidence type="ECO:0000313" key="9">
    <source>
        <dbReference type="EMBL" id="CRZ09695.1"/>
    </source>
</evidence>
<protein>
    <recommendedName>
        <fullName evidence="8">PRP1 splicing factor N-terminal domain-containing protein</fullName>
    </recommendedName>
</protein>
<keyword evidence="6" id="KW-0802">TPR repeat</keyword>
<feature type="domain" description="PRP1 splicing factor N-terminal" evidence="8">
    <location>
        <begin position="23"/>
        <end position="180"/>
    </location>
</feature>
<reference evidence="9" key="1">
    <citation type="submission" date="2015-04" db="EMBL/GenBank/DDBJ databases">
        <title>The genome sequence of the plant pathogenic Rhizarian Plasmodiophora brassicae reveals insights in its biotrophic life cycle and the origin of chitin synthesis.</title>
        <authorList>
            <person name="Schwelm A."/>
            <person name="Fogelqvist J."/>
            <person name="Knaust A."/>
            <person name="Julke S."/>
            <person name="Lilja T."/>
            <person name="Dhandapani V."/>
            <person name="Bonilla-Rosso G."/>
            <person name="Karlsson M."/>
            <person name="Shevchenko A."/>
            <person name="Choi S.R."/>
            <person name="Kim H.G."/>
            <person name="Park J.Y."/>
            <person name="Lim Y.P."/>
            <person name="Ludwig-Muller J."/>
            <person name="Dixelius C."/>
        </authorList>
    </citation>
    <scope>NUCLEOTIDE SEQUENCE</scope>
    <source>
        <tissue evidence="9">Potato root galls</tissue>
    </source>
</reference>
<feature type="repeat" description="TPR" evidence="6">
    <location>
        <begin position="842"/>
        <end position="875"/>
    </location>
</feature>
<dbReference type="SMART" id="SM00386">
    <property type="entry name" value="HAT"/>
    <property type="match status" value="13"/>
</dbReference>
<feature type="region of interest" description="Disordered" evidence="7">
    <location>
        <begin position="171"/>
        <end position="190"/>
    </location>
</feature>
<name>A0A0H5R6B1_9EUKA</name>
<dbReference type="PANTHER" id="PTHR11246:SF1">
    <property type="entry name" value="PRE-MRNA-PROCESSING FACTOR 6"/>
    <property type="match status" value="1"/>
</dbReference>
<dbReference type="PANTHER" id="PTHR11246">
    <property type="entry name" value="PRE-MRNA SPLICING FACTOR"/>
    <property type="match status" value="1"/>
</dbReference>
<dbReference type="GO" id="GO:0000244">
    <property type="term" value="P:spliceosomal tri-snRNP complex assembly"/>
    <property type="evidence" value="ECO:0007669"/>
    <property type="project" value="TreeGrafter"/>
</dbReference>